<organism evidence="3 4">
    <name type="scientific">Prunus persica</name>
    <name type="common">Peach</name>
    <name type="synonym">Amygdalus persica</name>
    <dbReference type="NCBI Taxonomy" id="3760"/>
    <lineage>
        <taxon>Eukaryota</taxon>
        <taxon>Viridiplantae</taxon>
        <taxon>Streptophyta</taxon>
        <taxon>Embryophyta</taxon>
        <taxon>Tracheophyta</taxon>
        <taxon>Spermatophyta</taxon>
        <taxon>Magnoliopsida</taxon>
        <taxon>eudicotyledons</taxon>
        <taxon>Gunneridae</taxon>
        <taxon>Pentapetalae</taxon>
        <taxon>rosids</taxon>
        <taxon>fabids</taxon>
        <taxon>Rosales</taxon>
        <taxon>Rosaceae</taxon>
        <taxon>Amygdaloideae</taxon>
        <taxon>Amygdaleae</taxon>
        <taxon>Prunus</taxon>
    </lineage>
</organism>
<dbReference type="EMBL" id="CM007651">
    <property type="protein sequence ID" value="ONI34739.1"/>
    <property type="molecule type" value="Genomic_DNA"/>
</dbReference>
<evidence type="ECO:0000313" key="4">
    <source>
        <dbReference type="Proteomes" id="UP000006882"/>
    </source>
</evidence>
<dbReference type="STRING" id="3760.A0A251RFB5"/>
<dbReference type="Pfam" id="PF00646">
    <property type="entry name" value="F-box"/>
    <property type="match status" value="1"/>
</dbReference>
<dbReference type="InterPro" id="IPR032675">
    <property type="entry name" value="LRR_dom_sf"/>
</dbReference>
<evidence type="ECO:0000259" key="1">
    <source>
        <dbReference type="Pfam" id="PF00646"/>
    </source>
</evidence>
<dbReference type="Proteomes" id="UP000006882">
    <property type="component" value="Chromosome G1"/>
</dbReference>
<evidence type="ECO:0000313" key="3">
    <source>
        <dbReference type="EMBL" id="ONI34739.1"/>
    </source>
</evidence>
<dbReference type="InterPro" id="IPR036047">
    <property type="entry name" value="F-box-like_dom_sf"/>
</dbReference>
<dbReference type="CDD" id="cd22160">
    <property type="entry name" value="F-box_AtFBL13-like"/>
    <property type="match status" value="1"/>
</dbReference>
<dbReference type="InterPro" id="IPR001810">
    <property type="entry name" value="F-box_dom"/>
</dbReference>
<dbReference type="Gene3D" id="1.20.1280.50">
    <property type="match status" value="1"/>
</dbReference>
<gene>
    <name evidence="3" type="ORF">PRUPE_1G496000</name>
</gene>
<proteinExistence type="predicted"/>
<dbReference type="AlphaFoldDB" id="A0A251RFB5"/>
<dbReference type="InterPro" id="IPR055357">
    <property type="entry name" value="LRR_At1g61320_AtMIF1"/>
</dbReference>
<name>A0A251RFB5_PRUPE</name>
<dbReference type="SUPFAM" id="SSF52047">
    <property type="entry name" value="RNI-like"/>
    <property type="match status" value="1"/>
</dbReference>
<dbReference type="SUPFAM" id="SSF81383">
    <property type="entry name" value="F-box domain"/>
    <property type="match status" value="1"/>
</dbReference>
<dbReference type="InterPro" id="IPR053781">
    <property type="entry name" value="F-box_AtFBL13-like"/>
</dbReference>
<dbReference type="PANTHER" id="PTHR34145">
    <property type="entry name" value="OS02G0105600 PROTEIN"/>
    <property type="match status" value="1"/>
</dbReference>
<dbReference type="OrthoDB" id="1552162at2759"/>
<feature type="domain" description="F-box" evidence="1">
    <location>
        <begin position="36"/>
        <end position="71"/>
    </location>
</feature>
<protein>
    <recommendedName>
        <fullName evidence="5">F-box domain-containing protein</fullName>
    </recommendedName>
</protein>
<evidence type="ECO:0000259" key="2">
    <source>
        <dbReference type="Pfam" id="PF23622"/>
    </source>
</evidence>
<dbReference type="Gramene" id="ONI34739">
    <property type="protein sequence ID" value="ONI34739"/>
    <property type="gene ID" value="PRUPE_1G496000"/>
</dbReference>
<evidence type="ECO:0008006" key="5">
    <source>
        <dbReference type="Google" id="ProtNLM"/>
    </source>
</evidence>
<sequence>MPKRKAKHSGWTYGKRQKIPINLVDKEENYSEEDQISQLPDVILISILSLLGIRDAARTCVLSKRWIYVWKQITCLNFDDIDALSKPQKKRRQRVKTTSSYNWVNQVLQLHHGPSLDEFKIRSSSLNCSPSSSEIDNWIEFAMWRRVQGLEIDLEAGRRSRFSSPSYIFPDKPFRSPFGISCIKSLKHLSLSFVNITGELVEHFLSYCELLEHLCISCSDQLVKLKVAGSSLRLKFLQISECTSLGLVEIWAPNLVSFIYKGMLGYCDSIRLRHAPLLVNVSLAESTRSIIEPFLSVKSCIPQLVTLNRHR</sequence>
<dbReference type="PANTHER" id="PTHR34145:SF75">
    <property type="entry name" value="FBD DOMAIN-CONTAINING PROTEIN"/>
    <property type="match status" value="1"/>
</dbReference>
<feature type="domain" description="At1g61320/AtMIF1 LRR" evidence="2">
    <location>
        <begin position="107"/>
        <end position="307"/>
    </location>
</feature>
<reference evidence="3 4" key="1">
    <citation type="journal article" date="2013" name="Nat. Genet.">
        <title>The high-quality draft genome of peach (Prunus persica) identifies unique patterns of genetic diversity, domestication and genome evolution.</title>
        <authorList>
            <consortium name="International Peach Genome Initiative"/>
            <person name="Verde I."/>
            <person name="Abbott A.G."/>
            <person name="Scalabrin S."/>
            <person name="Jung S."/>
            <person name="Shu S."/>
            <person name="Marroni F."/>
            <person name="Zhebentyayeva T."/>
            <person name="Dettori M.T."/>
            <person name="Grimwood J."/>
            <person name="Cattonaro F."/>
            <person name="Zuccolo A."/>
            <person name="Rossini L."/>
            <person name="Jenkins J."/>
            <person name="Vendramin E."/>
            <person name="Meisel L.A."/>
            <person name="Decroocq V."/>
            <person name="Sosinski B."/>
            <person name="Prochnik S."/>
            <person name="Mitros T."/>
            <person name="Policriti A."/>
            <person name="Cipriani G."/>
            <person name="Dondini L."/>
            <person name="Ficklin S."/>
            <person name="Goodstein D.M."/>
            <person name="Xuan P."/>
            <person name="Del Fabbro C."/>
            <person name="Aramini V."/>
            <person name="Copetti D."/>
            <person name="Gonzalez S."/>
            <person name="Horner D.S."/>
            <person name="Falchi R."/>
            <person name="Lucas S."/>
            <person name="Mica E."/>
            <person name="Maldonado J."/>
            <person name="Lazzari B."/>
            <person name="Bielenberg D."/>
            <person name="Pirona R."/>
            <person name="Miculan M."/>
            <person name="Barakat A."/>
            <person name="Testolin R."/>
            <person name="Stella A."/>
            <person name="Tartarini S."/>
            <person name="Tonutti P."/>
            <person name="Arus P."/>
            <person name="Orellana A."/>
            <person name="Wells C."/>
            <person name="Main D."/>
            <person name="Vizzotto G."/>
            <person name="Silva H."/>
            <person name="Salamini F."/>
            <person name="Schmutz J."/>
            <person name="Morgante M."/>
            <person name="Rokhsar D.S."/>
        </authorList>
    </citation>
    <scope>NUCLEOTIDE SEQUENCE [LARGE SCALE GENOMIC DNA]</scope>
    <source>
        <strain evidence="4">cv. Nemared</strain>
    </source>
</reference>
<dbReference type="Gene3D" id="3.80.10.10">
    <property type="entry name" value="Ribonuclease Inhibitor"/>
    <property type="match status" value="1"/>
</dbReference>
<dbReference type="InterPro" id="IPR053772">
    <property type="entry name" value="At1g61320/At1g61330-like"/>
</dbReference>
<dbReference type="Pfam" id="PF23622">
    <property type="entry name" value="LRR_At1g61320_AtMIF1"/>
    <property type="match status" value="1"/>
</dbReference>
<keyword evidence="4" id="KW-1185">Reference proteome</keyword>
<accession>A0A251RFB5</accession>